<feature type="compositionally biased region" description="Basic and acidic residues" evidence="1">
    <location>
        <begin position="72"/>
        <end position="95"/>
    </location>
</feature>
<feature type="compositionally biased region" description="Polar residues" evidence="1">
    <location>
        <begin position="272"/>
        <end position="284"/>
    </location>
</feature>
<proteinExistence type="predicted"/>
<reference evidence="2 3" key="1">
    <citation type="journal article" date="2024" name="Commun. Biol.">
        <title>Comparative genomic analysis of thermophilic fungi reveals convergent evolutionary adaptations and gene losses.</title>
        <authorList>
            <person name="Steindorff A.S."/>
            <person name="Aguilar-Pontes M.V."/>
            <person name="Robinson A.J."/>
            <person name="Andreopoulos B."/>
            <person name="LaButti K."/>
            <person name="Kuo A."/>
            <person name="Mondo S."/>
            <person name="Riley R."/>
            <person name="Otillar R."/>
            <person name="Haridas S."/>
            <person name="Lipzen A."/>
            <person name="Grimwood J."/>
            <person name="Schmutz J."/>
            <person name="Clum A."/>
            <person name="Reid I.D."/>
            <person name="Moisan M.C."/>
            <person name="Butler G."/>
            <person name="Nguyen T.T.M."/>
            <person name="Dewar K."/>
            <person name="Conant G."/>
            <person name="Drula E."/>
            <person name="Henrissat B."/>
            <person name="Hansel C."/>
            <person name="Singer S."/>
            <person name="Hutchinson M.I."/>
            <person name="de Vries R.P."/>
            <person name="Natvig D.O."/>
            <person name="Powell A.J."/>
            <person name="Tsang A."/>
            <person name="Grigoriev I.V."/>
        </authorList>
    </citation>
    <scope>NUCLEOTIDE SEQUENCE [LARGE SCALE GENOMIC DNA]</scope>
    <source>
        <strain evidence="2 3">CBS 494.80</strain>
    </source>
</reference>
<feature type="region of interest" description="Disordered" evidence="1">
    <location>
        <begin position="172"/>
        <end position="522"/>
    </location>
</feature>
<feature type="compositionally biased region" description="Polar residues" evidence="1">
    <location>
        <begin position="326"/>
        <end position="342"/>
    </location>
</feature>
<feature type="compositionally biased region" description="Low complexity" evidence="1">
    <location>
        <begin position="470"/>
        <end position="484"/>
    </location>
</feature>
<gene>
    <name evidence="2" type="ORF">VTL71DRAFT_5211</name>
</gene>
<feature type="region of interest" description="Disordered" evidence="1">
    <location>
        <begin position="47"/>
        <end position="111"/>
    </location>
</feature>
<evidence type="ECO:0000256" key="1">
    <source>
        <dbReference type="SAM" id="MobiDB-lite"/>
    </source>
</evidence>
<organism evidence="2 3">
    <name type="scientific">Oculimacula yallundae</name>
    <dbReference type="NCBI Taxonomy" id="86028"/>
    <lineage>
        <taxon>Eukaryota</taxon>
        <taxon>Fungi</taxon>
        <taxon>Dikarya</taxon>
        <taxon>Ascomycota</taxon>
        <taxon>Pezizomycotina</taxon>
        <taxon>Leotiomycetes</taxon>
        <taxon>Helotiales</taxon>
        <taxon>Ploettnerulaceae</taxon>
        <taxon>Oculimacula</taxon>
    </lineage>
</organism>
<feature type="compositionally biased region" description="Low complexity" evidence="1">
    <location>
        <begin position="401"/>
        <end position="412"/>
    </location>
</feature>
<feature type="compositionally biased region" description="Polar residues" evidence="1">
    <location>
        <begin position="413"/>
        <end position="426"/>
    </location>
</feature>
<feature type="compositionally biased region" description="Basic and acidic residues" evidence="1">
    <location>
        <begin position="343"/>
        <end position="362"/>
    </location>
</feature>
<feature type="compositionally biased region" description="Low complexity" evidence="1">
    <location>
        <begin position="62"/>
        <end position="71"/>
    </location>
</feature>
<keyword evidence="3" id="KW-1185">Reference proteome</keyword>
<feature type="compositionally biased region" description="Pro residues" evidence="1">
    <location>
        <begin position="504"/>
        <end position="514"/>
    </location>
</feature>
<name>A0ABR4C1Y5_9HELO</name>
<feature type="compositionally biased region" description="Polar residues" evidence="1">
    <location>
        <begin position="779"/>
        <end position="792"/>
    </location>
</feature>
<feature type="region of interest" description="Disordered" evidence="1">
    <location>
        <begin position="697"/>
        <end position="721"/>
    </location>
</feature>
<feature type="region of interest" description="Disordered" evidence="1">
    <location>
        <begin position="734"/>
        <end position="800"/>
    </location>
</feature>
<dbReference type="EMBL" id="JAZHXI010000015">
    <property type="protein sequence ID" value="KAL2063406.1"/>
    <property type="molecule type" value="Genomic_DNA"/>
</dbReference>
<evidence type="ECO:0000313" key="3">
    <source>
        <dbReference type="Proteomes" id="UP001595075"/>
    </source>
</evidence>
<protein>
    <submittedName>
        <fullName evidence="2">Uncharacterized protein</fullName>
    </submittedName>
</protein>
<comment type="caution">
    <text evidence="2">The sequence shown here is derived from an EMBL/GenBank/DDBJ whole genome shotgun (WGS) entry which is preliminary data.</text>
</comment>
<feature type="compositionally biased region" description="Basic residues" evidence="1">
    <location>
        <begin position="427"/>
        <end position="436"/>
    </location>
</feature>
<evidence type="ECO:0000313" key="2">
    <source>
        <dbReference type="EMBL" id="KAL2063406.1"/>
    </source>
</evidence>
<accession>A0ABR4C1Y5</accession>
<dbReference type="Proteomes" id="UP001595075">
    <property type="component" value="Unassembled WGS sequence"/>
</dbReference>
<feature type="compositionally biased region" description="Polar residues" evidence="1">
    <location>
        <begin position="382"/>
        <end position="395"/>
    </location>
</feature>
<feature type="compositionally biased region" description="Polar residues" evidence="1">
    <location>
        <begin position="292"/>
        <end position="307"/>
    </location>
</feature>
<feature type="compositionally biased region" description="Basic and acidic residues" evidence="1">
    <location>
        <begin position="308"/>
        <end position="322"/>
    </location>
</feature>
<feature type="compositionally biased region" description="Polar residues" evidence="1">
    <location>
        <begin position="437"/>
        <end position="447"/>
    </location>
</feature>
<sequence>MIGRTLAVPYFNEHKISSDYTSAVQQEKIMAAHAKIERLRQAITSMEQLSPESSIEDHSRMSTRSSSSTRRGLSDDSVSGKRNAEEQRNSPEPSKRARRSSSRLTQDDSEEFVLVSPGIRRKKASIDVTIEEGRQLTIDDPKSPLERIHPDYDLTEEAVQRVVDVWNALKSPSKTEKPVDLPTSGSIRETDLGSPMSSERSPSVDAESVRRVSVPSARESMGSVAPGSDRSSIHGGENSRVLPARTPVSESHTDRNSFSRRSSPQAKADVSNHVSGQVPSTVQQRKPLPSYRDQSPSRTVAIVSNTGRYHESAERFSGDEQARSPVVSTASQSEPSTHLPSTSDDRRVSSSEHYGLRWEHDSQNSAPLSPQLGRLPDPSHSPPTNRKYSVTSPLSVPSREPGPFSTFPSSFSVLTTESVQQKNQTKYGKKRGRRPNSHNFEQPQTGPSAIVPQSEADKTEPFTQDGSPKQTSESASSTQETARTGQSGLPAISVSHGFYQTKLPPRPTTTPPPVQSSYPSEGYRPPALVFRVDSKAITDLQTADFQSFVEKFKTNARAIIECVKPPSNIHEIDPIMFHGLPFFYQWYTEMTGITDIGSLRFELIDVHWQKEKSFVVPDCNVESFRTLKQYVWDLYWMAMDMNKALGMFRVTISQFPPRGEGSFDVAGTAWKAVNSKIPSKSISAPKSQGIMVVPTGVPKHFQSQPKNSPPNHPLSTLPQLPSIRSTLQSPNLSHINDLKTASPGITLPSLPSPHQSPYQHGPYSRDPGQPSRHNENENRTTGQTQQNLQSQALYGPNDQKRTLREKTLMLEYARDIKIRDADLMPDEYTVKDKLPYKTGAEVCAAIVDRMSAKGLVTVSGKGYITLNVYTGPDETGERYKHITIQPKQTCMLHGGAVVLYFKRQVGHLYRPASQSKVTTTDFADRLGNEGPPISSYDSMAHELAKGRHRDERSLPPPPLAVTSQYQQPPHILHREDSQPGSASTSTIDIKIRVQIDRTGRFSTPFDKSVLRPKITTAEFFKWFASQSRHSPPNPPHNLKFTFKDAMPTPQATEIAAGNEDHFNYMRRDIKAQIEKAKRFLPELREFVILVTVPGWTSPGAEEDEEW</sequence>